<evidence type="ECO:0000256" key="3">
    <source>
        <dbReference type="RuleBase" id="RU000384"/>
    </source>
</evidence>
<dbReference type="PANTHER" id="PTHR43785:SF14">
    <property type="entry name" value="GLUTAMINE SYNTHETASE"/>
    <property type="match status" value="1"/>
</dbReference>
<evidence type="ECO:0000256" key="2">
    <source>
        <dbReference type="PROSITE-ProRule" id="PRU01331"/>
    </source>
</evidence>
<sequence>ALGWDVYQSDHEDANGQFEINFRYAGALTTADRYTYLKMMTSQVGKRHGVIATHMAKPFANRTGSGAHFHFHLADARTGENLFLDAKDPRGLGQSRLAYHFLGGCIRHARALTAVLAPTVNCYKRLILTGSASGFTWVPAFISYGGNNRTQMFRTPGPGRFECRTVSAACNPYLALAALLVAGLDGIRNEIDPGDPVHLNMYALTPADIQRMGIATVPQSLPEALACLERDEVILSALGEPLAQEFLAVKRDEWTKYHNVVTQWEVDRYLQLF</sequence>
<accession>A0A932CQP8</accession>
<dbReference type="Gene3D" id="3.30.590.10">
    <property type="entry name" value="Glutamine synthetase/guanido kinase, catalytic domain"/>
    <property type="match status" value="1"/>
</dbReference>
<organism evidence="5 6">
    <name type="scientific">Tectimicrobiota bacterium</name>
    <dbReference type="NCBI Taxonomy" id="2528274"/>
    <lineage>
        <taxon>Bacteria</taxon>
        <taxon>Pseudomonadati</taxon>
        <taxon>Nitrospinota/Tectimicrobiota group</taxon>
        <taxon>Candidatus Tectimicrobiota</taxon>
    </lineage>
</organism>
<dbReference type="Pfam" id="PF00120">
    <property type="entry name" value="Gln-synt_C"/>
    <property type="match status" value="1"/>
</dbReference>
<dbReference type="SMART" id="SM01230">
    <property type="entry name" value="Gln-synt_C"/>
    <property type="match status" value="1"/>
</dbReference>
<reference evidence="5" key="1">
    <citation type="submission" date="2020-07" db="EMBL/GenBank/DDBJ databases">
        <title>Huge and variable diversity of episymbiotic CPR bacteria and DPANN archaea in groundwater ecosystems.</title>
        <authorList>
            <person name="He C.Y."/>
            <person name="Keren R."/>
            <person name="Whittaker M."/>
            <person name="Farag I.F."/>
            <person name="Doudna J."/>
            <person name="Cate J.H.D."/>
            <person name="Banfield J.F."/>
        </authorList>
    </citation>
    <scope>NUCLEOTIDE SEQUENCE</scope>
    <source>
        <strain evidence="5">NC_groundwater_672_Ag_B-0.1um_62_36</strain>
    </source>
</reference>
<evidence type="ECO:0000313" key="6">
    <source>
        <dbReference type="Proteomes" id="UP000769766"/>
    </source>
</evidence>
<evidence type="ECO:0000256" key="1">
    <source>
        <dbReference type="ARBA" id="ARBA00022598"/>
    </source>
</evidence>
<dbReference type="InterPro" id="IPR008146">
    <property type="entry name" value="Gln_synth_cat_dom"/>
</dbReference>
<dbReference type="GO" id="GO:0004356">
    <property type="term" value="F:glutamine synthetase activity"/>
    <property type="evidence" value="ECO:0007669"/>
    <property type="project" value="InterPro"/>
</dbReference>
<dbReference type="InterPro" id="IPR014746">
    <property type="entry name" value="Gln_synth/guanido_kin_cat_dom"/>
</dbReference>
<dbReference type="AlphaFoldDB" id="A0A932CQP8"/>
<dbReference type="EMBL" id="JACPRF010000377">
    <property type="protein sequence ID" value="MBI2877659.1"/>
    <property type="molecule type" value="Genomic_DNA"/>
</dbReference>
<dbReference type="PANTHER" id="PTHR43785">
    <property type="entry name" value="GAMMA-GLUTAMYLPUTRESCINE SYNTHETASE"/>
    <property type="match status" value="1"/>
</dbReference>
<dbReference type="SUPFAM" id="SSF55931">
    <property type="entry name" value="Glutamine synthetase/guanido kinase"/>
    <property type="match status" value="1"/>
</dbReference>
<dbReference type="Proteomes" id="UP000769766">
    <property type="component" value="Unassembled WGS sequence"/>
</dbReference>
<feature type="domain" description="GS catalytic" evidence="4">
    <location>
        <begin position="1"/>
        <end position="273"/>
    </location>
</feature>
<protein>
    <submittedName>
        <fullName evidence="5">Type III glutamate--ammonia ligase</fullName>
    </submittedName>
</protein>
<evidence type="ECO:0000313" key="5">
    <source>
        <dbReference type="EMBL" id="MBI2877659.1"/>
    </source>
</evidence>
<comment type="caution">
    <text evidence="5">The sequence shown here is derived from an EMBL/GenBank/DDBJ whole genome shotgun (WGS) entry which is preliminary data.</text>
</comment>
<feature type="non-terminal residue" evidence="5">
    <location>
        <position position="1"/>
    </location>
</feature>
<proteinExistence type="inferred from homology"/>
<keyword evidence="1 5" id="KW-0436">Ligase</keyword>
<gene>
    <name evidence="5" type="ORF">HYY20_12335</name>
</gene>
<name>A0A932CQP8_UNCTE</name>
<evidence type="ECO:0000259" key="4">
    <source>
        <dbReference type="PROSITE" id="PS51987"/>
    </source>
</evidence>
<dbReference type="PROSITE" id="PS51987">
    <property type="entry name" value="GS_CATALYTIC"/>
    <property type="match status" value="1"/>
</dbReference>
<comment type="similarity">
    <text evidence="2 3">Belongs to the glutamine synthetase family.</text>
</comment>